<comment type="caution">
    <text evidence="2">The sequence shown here is derived from an EMBL/GenBank/DDBJ whole genome shotgun (WGS) entry which is preliminary data.</text>
</comment>
<dbReference type="Proteomes" id="UP000620075">
    <property type="component" value="Unassembled WGS sequence"/>
</dbReference>
<dbReference type="NCBIfam" id="TIGR03988">
    <property type="entry name" value="antisig_RsrA"/>
    <property type="match status" value="1"/>
</dbReference>
<sequence length="72" mass="8156">MNCGKCLEKLEGFVDRELNEGEMAEVRQHLSDCAPCEDLFDLQVGMKRLVKRCCDQSTAPAQLRERLSQILG</sequence>
<dbReference type="RefSeq" id="WP_338176457.1">
    <property type="nucleotide sequence ID" value="NZ_JAEKNQ010000013.1"/>
</dbReference>
<proteinExistence type="predicted"/>
<dbReference type="EMBL" id="JAEKNQ010000013">
    <property type="protein sequence ID" value="MBJ7602073.1"/>
    <property type="molecule type" value="Genomic_DNA"/>
</dbReference>
<evidence type="ECO:0000259" key="1">
    <source>
        <dbReference type="Pfam" id="PF13490"/>
    </source>
</evidence>
<protein>
    <submittedName>
        <fullName evidence="2">Mycothiol system anti-sigma-R factor</fullName>
    </submittedName>
</protein>
<reference evidence="2 3" key="1">
    <citation type="submission" date="2020-10" db="EMBL/GenBank/DDBJ databases">
        <title>Ca. Dormibacterota MAGs.</title>
        <authorList>
            <person name="Montgomery K."/>
        </authorList>
    </citation>
    <scope>NUCLEOTIDE SEQUENCE [LARGE SCALE GENOMIC DNA]</scope>
    <source>
        <strain evidence="2">SC8811_S16_3</strain>
    </source>
</reference>
<dbReference type="InterPro" id="IPR027383">
    <property type="entry name" value="Znf_put"/>
</dbReference>
<accession>A0A934NCH2</accession>
<organism evidence="2 3">
    <name type="scientific">Candidatus Dormiibacter inghamiae</name>
    <dbReference type="NCBI Taxonomy" id="3127013"/>
    <lineage>
        <taxon>Bacteria</taxon>
        <taxon>Bacillati</taxon>
        <taxon>Candidatus Dormiibacterota</taxon>
        <taxon>Candidatus Dormibacteria</taxon>
        <taxon>Candidatus Dormibacterales</taxon>
        <taxon>Candidatus Dormibacteraceae</taxon>
        <taxon>Candidatus Dormiibacter</taxon>
    </lineage>
</organism>
<evidence type="ECO:0000313" key="2">
    <source>
        <dbReference type="EMBL" id="MBJ7602073.1"/>
    </source>
</evidence>
<dbReference type="InterPro" id="IPR024020">
    <property type="entry name" value="Anit_sigma_mycothiol_RsrA"/>
</dbReference>
<gene>
    <name evidence="2" type="primary">rsrA</name>
    <name evidence="2" type="ORF">JF888_02585</name>
</gene>
<dbReference type="AlphaFoldDB" id="A0A934NCH2"/>
<dbReference type="Pfam" id="PF13490">
    <property type="entry name" value="zf-HC2"/>
    <property type="match status" value="1"/>
</dbReference>
<evidence type="ECO:0000313" key="3">
    <source>
        <dbReference type="Proteomes" id="UP000620075"/>
    </source>
</evidence>
<name>A0A934NCH2_9BACT</name>
<feature type="domain" description="Putative zinc-finger" evidence="1">
    <location>
        <begin position="3"/>
        <end position="36"/>
    </location>
</feature>